<evidence type="ECO:0000313" key="3">
    <source>
        <dbReference type="Proteomes" id="UP000278332"/>
    </source>
</evidence>
<dbReference type="OrthoDB" id="6976646at2"/>
<dbReference type="RefSeq" id="WP_025261052.1">
    <property type="nucleotide sequence ID" value="NZ_BLVX01000005.1"/>
</dbReference>
<dbReference type="InterPro" id="IPR024291">
    <property type="entry name" value="DUF3829"/>
</dbReference>
<accession>A0A3M4VYS5</accession>
<sequence length="312" mass="36114">MISSRAFVVAVCVFLGIAWLHQILVPSREKPESVSTQLLKMNKCLAYSDTLLRIRYHFYQTRFDDVIARNPSPSRTFSGFGMGSVEKDSTSPCSFYVSGVHKWNSLLDIAAYDYIQAYDNLRPEARKVEQLYVERYPEIPIARQLNELITQRMDELYERAPAFNQALEQPMLQLRSKQLKQIEQRLGRDQHWHTLNFMLMARLAINQLDEQAGSQRLTPEQVQALHRSLLAAWSDAEDYFKTLPRLTSAGGGKPVWRKISEPAKTWIDTLATLQQHWTTRAEPEQLSNDFIAVDNGYDRMWTLYNLAAFGKY</sequence>
<gene>
    <name evidence="2" type="ORF">ALP84_03636</name>
    <name evidence="1" type="ORF">PSCICP_07370</name>
</gene>
<reference evidence="1 4" key="2">
    <citation type="submission" date="2020-05" db="EMBL/GenBank/DDBJ databases">
        <title>Genetic diversity of Pseudomonas cichorii.</title>
        <authorList>
            <person name="Tani S."/>
            <person name="Yagi H."/>
            <person name="Hashimoto S."/>
            <person name="Iiyama K."/>
            <person name="Furuya N."/>
        </authorList>
    </citation>
    <scope>NUCLEOTIDE SEQUENCE [LARGE SCALE GENOMIC DNA]</scope>
    <source>
        <strain evidence="1 4">LMG 2162</strain>
    </source>
</reference>
<organism evidence="2 3">
    <name type="scientific">Pseudomonas cichorii</name>
    <dbReference type="NCBI Taxonomy" id="36746"/>
    <lineage>
        <taxon>Bacteria</taxon>
        <taxon>Pseudomonadati</taxon>
        <taxon>Pseudomonadota</taxon>
        <taxon>Gammaproteobacteria</taxon>
        <taxon>Pseudomonadales</taxon>
        <taxon>Pseudomonadaceae</taxon>
        <taxon>Pseudomonas</taxon>
    </lineage>
</organism>
<dbReference type="Pfam" id="PF12889">
    <property type="entry name" value="DUF3829"/>
    <property type="match status" value="1"/>
</dbReference>
<comment type="caution">
    <text evidence="2">The sequence shown here is derived from an EMBL/GenBank/DDBJ whole genome shotgun (WGS) entry which is preliminary data.</text>
</comment>
<reference evidence="2 3" key="1">
    <citation type="submission" date="2018-08" db="EMBL/GenBank/DDBJ databases">
        <title>Recombination of ecologically and evolutionarily significant loci maintains genetic cohesion in the Pseudomonas syringae species complex.</title>
        <authorList>
            <person name="Dillon M."/>
            <person name="Thakur S."/>
            <person name="Almeida R.N.D."/>
            <person name="Weir B.S."/>
            <person name="Guttman D.S."/>
        </authorList>
    </citation>
    <scope>NUCLEOTIDE SEQUENCE [LARGE SCALE GENOMIC DNA]</scope>
    <source>
        <strain evidence="2 3">ICMP 6917</strain>
    </source>
</reference>
<protein>
    <recommendedName>
        <fullName evidence="5">DUF3829 domain-containing protein</fullName>
    </recommendedName>
</protein>
<dbReference type="AlphaFoldDB" id="A0A3M4VYS5"/>
<dbReference type="GeneID" id="93660188"/>
<name>A0A3M4VYS5_PSECI</name>
<evidence type="ECO:0000313" key="4">
    <source>
        <dbReference type="Proteomes" id="UP000614982"/>
    </source>
</evidence>
<evidence type="ECO:0008006" key="5">
    <source>
        <dbReference type="Google" id="ProtNLM"/>
    </source>
</evidence>
<proteinExistence type="predicted"/>
<dbReference type="Proteomes" id="UP000614982">
    <property type="component" value="Unassembled WGS sequence"/>
</dbReference>
<dbReference type="EMBL" id="BLWA01000002">
    <property type="protein sequence ID" value="GFM90765.1"/>
    <property type="molecule type" value="Genomic_DNA"/>
</dbReference>
<dbReference type="Proteomes" id="UP000278332">
    <property type="component" value="Unassembled WGS sequence"/>
</dbReference>
<dbReference type="EMBL" id="RBRY01000088">
    <property type="protein sequence ID" value="RMR56870.1"/>
    <property type="molecule type" value="Genomic_DNA"/>
</dbReference>
<evidence type="ECO:0000313" key="2">
    <source>
        <dbReference type="EMBL" id="RMR56870.1"/>
    </source>
</evidence>
<keyword evidence="4" id="KW-1185">Reference proteome</keyword>
<evidence type="ECO:0000313" key="1">
    <source>
        <dbReference type="EMBL" id="GFM90765.1"/>
    </source>
</evidence>